<dbReference type="EMBL" id="ABJD02000099">
    <property type="protein sequence ID" value="EDU60826.1"/>
    <property type="molecule type" value="Genomic_DNA"/>
</dbReference>
<evidence type="ECO:0000256" key="1">
    <source>
        <dbReference type="SAM" id="SignalP"/>
    </source>
</evidence>
<sequence>MKYMKFKANKTVLAMLFGLFFLHGCAANNSMFSPPLDGENIHFTATVPNELEALPISATYRSEICRKERRNSNRETYTIPGFHREEYPLATNASNQVEADIPKSGGGKCDWKLSNIKFEVKLKDPSKIDQLISENFGIEVTFVLDNNAPATFDGGYEKKSGDFYEILTLFPLITEDFIGGHEKSFWLIAKYETMTYKVKSAKNININFDYKSAIKTYSIGPKKKNKDSMATFIYPNGEQEVTRERFPQYKKLLEISESMSSK</sequence>
<keyword evidence="1" id="KW-0732">Signal</keyword>
<dbReference type="AlphaFoldDB" id="A0AA87CSD8"/>
<organism evidence="2 3">
    <name type="scientific">Providencia stuartii ATCC 25827</name>
    <dbReference type="NCBI Taxonomy" id="471874"/>
    <lineage>
        <taxon>Bacteria</taxon>
        <taxon>Pseudomonadati</taxon>
        <taxon>Pseudomonadota</taxon>
        <taxon>Gammaproteobacteria</taxon>
        <taxon>Enterobacterales</taxon>
        <taxon>Morganellaceae</taxon>
        <taxon>Providencia</taxon>
    </lineage>
</organism>
<reference evidence="3" key="2">
    <citation type="submission" date="2008-04" db="EMBL/GenBank/DDBJ databases">
        <title>Draft genome sequence of Providencia stuartii(ATCC 25827).</title>
        <authorList>
            <person name="Sudarsanam P."/>
            <person name="Ley R."/>
            <person name="Guruge J."/>
            <person name="Turnbaugh P.J."/>
            <person name="Mahowald M."/>
            <person name="Liep D."/>
            <person name="Gordon J."/>
        </authorList>
    </citation>
    <scope>NUCLEOTIDE SEQUENCE [LARGE SCALE GENOMIC DNA]</scope>
    <source>
        <strain evidence="3">ATCC 25827</strain>
    </source>
</reference>
<feature type="signal peptide" evidence="1">
    <location>
        <begin position="1"/>
        <end position="26"/>
    </location>
</feature>
<proteinExistence type="predicted"/>
<comment type="caution">
    <text evidence="2">The sequence shown here is derived from an EMBL/GenBank/DDBJ whole genome shotgun (WGS) entry which is preliminary data.</text>
</comment>
<reference evidence="3" key="1">
    <citation type="submission" date="2008-04" db="EMBL/GenBank/DDBJ databases">
        <title>Draft genome sequence of Providencia stuartii (ATCC 25827).</title>
        <authorList>
            <person name="Sudarsanam P."/>
            <person name="Ley R."/>
            <person name="Guruge J."/>
            <person name="Turnbaugh P.J."/>
            <person name="Mahowald M."/>
            <person name="Liep D."/>
            <person name="Gordon J."/>
        </authorList>
    </citation>
    <scope>NUCLEOTIDE SEQUENCE [LARGE SCALE GENOMIC DNA]</scope>
    <source>
        <strain evidence="3">ATCC 25827</strain>
    </source>
</reference>
<name>A0AA87CSD8_PROST</name>
<reference evidence="2 3" key="3">
    <citation type="submission" date="2008-05" db="EMBL/GenBank/DDBJ databases">
        <authorList>
            <person name="Fulton L."/>
            <person name="Clifton S."/>
            <person name="Fulton B."/>
            <person name="Xu J."/>
            <person name="Minx P."/>
            <person name="Pepin K.H."/>
            <person name="Johnson M."/>
            <person name="Thiruvilangam P."/>
            <person name="Bhonagiri V."/>
            <person name="Nash W.E."/>
            <person name="Mardis E.R."/>
            <person name="Wilson R.K."/>
        </authorList>
    </citation>
    <scope>NUCLEOTIDE SEQUENCE [LARGE SCALE GENOMIC DNA]</scope>
    <source>
        <strain evidence="2 3">ATCC 25827</strain>
    </source>
</reference>
<accession>A0AA87CSD8</accession>
<feature type="chain" id="PRO_5041718176" description="Lipoprotein" evidence="1">
    <location>
        <begin position="27"/>
        <end position="262"/>
    </location>
</feature>
<protein>
    <recommendedName>
        <fullName evidence="4">Lipoprotein</fullName>
    </recommendedName>
</protein>
<evidence type="ECO:0000313" key="2">
    <source>
        <dbReference type="EMBL" id="EDU60826.1"/>
    </source>
</evidence>
<evidence type="ECO:0000313" key="3">
    <source>
        <dbReference type="Proteomes" id="UP000004506"/>
    </source>
</evidence>
<gene>
    <name evidence="2" type="ORF">PROSTU_01363</name>
</gene>
<evidence type="ECO:0008006" key="4">
    <source>
        <dbReference type="Google" id="ProtNLM"/>
    </source>
</evidence>
<dbReference type="Proteomes" id="UP000004506">
    <property type="component" value="Unassembled WGS sequence"/>
</dbReference>